<proteinExistence type="predicted"/>
<dbReference type="PANTHER" id="PTHR43319">
    <property type="entry name" value="BETA-LACTAMASE-RELATED"/>
    <property type="match status" value="1"/>
</dbReference>
<feature type="domain" description="Beta-lactamase-related" evidence="1">
    <location>
        <begin position="16"/>
        <end position="96"/>
    </location>
</feature>
<comment type="caution">
    <text evidence="2">The sequence shown here is derived from an EMBL/GenBank/DDBJ whole genome shotgun (WGS) entry which is preliminary data.</text>
</comment>
<dbReference type="Gene3D" id="3.40.710.10">
    <property type="entry name" value="DD-peptidase/beta-lactamase superfamily"/>
    <property type="match status" value="1"/>
</dbReference>
<dbReference type="EMBL" id="JAPQKO010000005">
    <property type="protein sequence ID" value="KAJ5161404.1"/>
    <property type="molecule type" value="Genomic_DNA"/>
</dbReference>
<dbReference type="Proteomes" id="UP001146351">
    <property type="component" value="Unassembled WGS sequence"/>
</dbReference>
<reference evidence="2" key="2">
    <citation type="journal article" date="2023" name="IMA Fungus">
        <title>Comparative genomic study of the Penicillium genus elucidates a diverse pangenome and 15 lateral gene transfer events.</title>
        <authorList>
            <person name="Petersen C."/>
            <person name="Sorensen T."/>
            <person name="Nielsen M.R."/>
            <person name="Sondergaard T.E."/>
            <person name="Sorensen J.L."/>
            <person name="Fitzpatrick D.A."/>
            <person name="Frisvad J.C."/>
            <person name="Nielsen K.L."/>
        </authorList>
    </citation>
    <scope>NUCLEOTIDE SEQUENCE</scope>
    <source>
        <strain evidence="2">IBT 21917</strain>
    </source>
</reference>
<evidence type="ECO:0000313" key="3">
    <source>
        <dbReference type="Proteomes" id="UP001146351"/>
    </source>
</evidence>
<accession>A0A9W9LL22</accession>
<dbReference type="InterPro" id="IPR001466">
    <property type="entry name" value="Beta-lactam-related"/>
</dbReference>
<dbReference type="SUPFAM" id="SSF56601">
    <property type="entry name" value="beta-lactamase/transpeptidase-like"/>
    <property type="match status" value="1"/>
</dbReference>
<dbReference type="PANTHER" id="PTHR43319:SF3">
    <property type="entry name" value="BETA-LACTAMASE-RELATED DOMAIN-CONTAINING PROTEIN"/>
    <property type="match status" value="1"/>
</dbReference>
<name>A0A9W9LL22_9EURO</name>
<gene>
    <name evidence="2" type="ORF">N7492_006796</name>
</gene>
<dbReference type="Pfam" id="PF00144">
    <property type="entry name" value="Beta-lactamase"/>
    <property type="match status" value="1"/>
</dbReference>
<dbReference type="AlphaFoldDB" id="A0A9W9LL22"/>
<dbReference type="InterPro" id="IPR012338">
    <property type="entry name" value="Beta-lactam/transpept-like"/>
</dbReference>
<sequence>MAEVHGSGDNTFASLREDFQQRVAQRHEIGASLCINIDGKDVVDLWGGYADASQTIPWENDTITGVWPLTKLVTSLAALILVNRGLLDINEKVATY</sequence>
<keyword evidence="3" id="KW-1185">Reference proteome</keyword>
<dbReference type="InterPro" id="IPR052907">
    <property type="entry name" value="Beta-lactamase/esterase"/>
</dbReference>
<reference evidence="2" key="1">
    <citation type="submission" date="2022-11" db="EMBL/GenBank/DDBJ databases">
        <authorList>
            <person name="Petersen C."/>
        </authorList>
    </citation>
    <scope>NUCLEOTIDE SEQUENCE</scope>
    <source>
        <strain evidence="2">IBT 21917</strain>
    </source>
</reference>
<evidence type="ECO:0000259" key="1">
    <source>
        <dbReference type="Pfam" id="PF00144"/>
    </source>
</evidence>
<organism evidence="2 3">
    <name type="scientific">Penicillium capsulatum</name>
    <dbReference type="NCBI Taxonomy" id="69766"/>
    <lineage>
        <taxon>Eukaryota</taxon>
        <taxon>Fungi</taxon>
        <taxon>Dikarya</taxon>
        <taxon>Ascomycota</taxon>
        <taxon>Pezizomycotina</taxon>
        <taxon>Eurotiomycetes</taxon>
        <taxon>Eurotiomycetidae</taxon>
        <taxon>Eurotiales</taxon>
        <taxon>Aspergillaceae</taxon>
        <taxon>Penicillium</taxon>
    </lineage>
</organism>
<protein>
    <recommendedName>
        <fullName evidence="1">Beta-lactamase-related domain-containing protein</fullName>
    </recommendedName>
</protein>
<evidence type="ECO:0000313" key="2">
    <source>
        <dbReference type="EMBL" id="KAJ5161404.1"/>
    </source>
</evidence>
<dbReference type="OrthoDB" id="4363449at2759"/>